<evidence type="ECO:0000313" key="2">
    <source>
        <dbReference type="Proteomes" id="UP000053593"/>
    </source>
</evidence>
<dbReference type="OrthoDB" id="2634326at2759"/>
<proteinExistence type="predicted"/>
<dbReference type="EMBL" id="KN834774">
    <property type="protein sequence ID" value="KIK60615.1"/>
    <property type="molecule type" value="Genomic_DNA"/>
</dbReference>
<reference evidence="1 2" key="1">
    <citation type="submission" date="2014-04" db="EMBL/GenBank/DDBJ databases">
        <title>Evolutionary Origins and Diversification of the Mycorrhizal Mutualists.</title>
        <authorList>
            <consortium name="DOE Joint Genome Institute"/>
            <consortium name="Mycorrhizal Genomics Consortium"/>
            <person name="Kohler A."/>
            <person name="Kuo A."/>
            <person name="Nagy L.G."/>
            <person name="Floudas D."/>
            <person name="Copeland A."/>
            <person name="Barry K.W."/>
            <person name="Cichocki N."/>
            <person name="Veneault-Fourrey C."/>
            <person name="LaButti K."/>
            <person name="Lindquist E.A."/>
            <person name="Lipzen A."/>
            <person name="Lundell T."/>
            <person name="Morin E."/>
            <person name="Murat C."/>
            <person name="Riley R."/>
            <person name="Ohm R."/>
            <person name="Sun H."/>
            <person name="Tunlid A."/>
            <person name="Henrissat B."/>
            <person name="Grigoriev I.V."/>
            <person name="Hibbett D.S."/>
            <person name="Martin F."/>
        </authorList>
    </citation>
    <scope>NUCLEOTIDE SEQUENCE [LARGE SCALE GENOMIC DNA]</scope>
    <source>
        <strain evidence="1 2">FD-317 M1</strain>
    </source>
</reference>
<dbReference type="HOGENOM" id="CLU_1475323_0_0_1"/>
<protein>
    <submittedName>
        <fullName evidence="1">Uncharacterized protein</fullName>
    </submittedName>
</protein>
<keyword evidence="2" id="KW-1185">Reference proteome</keyword>
<gene>
    <name evidence="1" type="ORF">GYMLUDRAFT_59374</name>
</gene>
<name>A0A0D0BA96_9AGAR</name>
<dbReference type="Proteomes" id="UP000053593">
    <property type="component" value="Unassembled WGS sequence"/>
</dbReference>
<evidence type="ECO:0000313" key="1">
    <source>
        <dbReference type="EMBL" id="KIK60615.1"/>
    </source>
</evidence>
<dbReference type="AlphaFoldDB" id="A0A0D0BA96"/>
<sequence>MNNILDTTLELTKNDLLYNRKEPENCTFSYLHIAQVLISFADSLLVNILPELQSELSSIVSFERFLNGPAPLTPLTFSDSISGALFTASCHFITSLNCEFIPELPMGSTRDLYCQSDAHYGPDNPMCWPQPFNQQYPFIAAVSKRPLSSSDSQIMWVDLKLEDLEFSNLGSTWNKGVLKDHLV</sequence>
<accession>A0A0D0BA96</accession>
<organism evidence="1 2">
    <name type="scientific">Collybiopsis luxurians FD-317 M1</name>
    <dbReference type="NCBI Taxonomy" id="944289"/>
    <lineage>
        <taxon>Eukaryota</taxon>
        <taxon>Fungi</taxon>
        <taxon>Dikarya</taxon>
        <taxon>Basidiomycota</taxon>
        <taxon>Agaricomycotina</taxon>
        <taxon>Agaricomycetes</taxon>
        <taxon>Agaricomycetidae</taxon>
        <taxon>Agaricales</taxon>
        <taxon>Marasmiineae</taxon>
        <taxon>Omphalotaceae</taxon>
        <taxon>Collybiopsis</taxon>
        <taxon>Collybiopsis luxurians</taxon>
    </lineage>
</organism>